<evidence type="ECO:0000256" key="3">
    <source>
        <dbReference type="ARBA" id="ARBA00022692"/>
    </source>
</evidence>
<evidence type="ECO:0000313" key="7">
    <source>
        <dbReference type="EMBL" id="BCO10471.1"/>
    </source>
</evidence>
<dbReference type="Proteomes" id="UP001063350">
    <property type="component" value="Chromosome"/>
</dbReference>
<comment type="subcellular location">
    <subcellularLocation>
        <location evidence="1">Membrane</location>
        <topology evidence="1">Multi-pass membrane protein</topology>
    </subcellularLocation>
</comment>
<dbReference type="EMBL" id="AP024233">
    <property type="protein sequence ID" value="BCO10471.1"/>
    <property type="molecule type" value="Genomic_DNA"/>
</dbReference>
<dbReference type="PANTHER" id="PTHR21716:SF4">
    <property type="entry name" value="TRANSMEMBRANE PROTEIN 245"/>
    <property type="match status" value="1"/>
</dbReference>
<protein>
    <submittedName>
        <fullName evidence="7">AI-2E family transporter</fullName>
    </submittedName>
</protein>
<keyword evidence="4 6" id="KW-1133">Transmembrane helix</keyword>
<evidence type="ECO:0000313" key="8">
    <source>
        <dbReference type="Proteomes" id="UP001063350"/>
    </source>
</evidence>
<dbReference type="RefSeq" id="WP_267927200.1">
    <property type="nucleotide sequence ID" value="NZ_AP024233.1"/>
</dbReference>
<keyword evidence="8" id="KW-1185">Reference proteome</keyword>
<feature type="transmembrane region" description="Helical" evidence="6">
    <location>
        <begin position="270"/>
        <end position="287"/>
    </location>
</feature>
<dbReference type="AlphaFoldDB" id="A0A915U334"/>
<dbReference type="KEGG" id="ddu:GF1_28470"/>
<feature type="transmembrane region" description="Helical" evidence="6">
    <location>
        <begin position="154"/>
        <end position="173"/>
    </location>
</feature>
<sequence length="367" mass="40145">MNRELVNKTVLLALVLTISGLFLNMISQFLMPIFLAGLFSALASPMYHWLEDRLGGRSRLASILTILGIVCLILLPLGALLGVVVTQAIHVGQSVTPWVQSFLQEPSALSHYLERLPYYEEFLPYRDLIIQKGGELVGHVSTFLVNSLSSATRLTVNAVVMTIIMLYVMFYFLSDGYLLLEKILYALPLEDHDEKRLLERFTSVTRATIKSTMIIGLIQGVICGIGFHLAGIPSPVFWGTVMAVLSIIPAVGTSLVWGPAVVFLGLAGDWTGVAILVITCGVVSGNIDNLLRPRLVGKDTEMHDLLVLFGTLGGIAMFGLLGIIIGPIIAALFVTIWEIYADSFKDYLPEVKSILGERKGRPGDDDR</sequence>
<feature type="transmembrane region" description="Helical" evidence="6">
    <location>
        <begin position="212"/>
        <end position="230"/>
    </location>
</feature>
<evidence type="ECO:0000256" key="5">
    <source>
        <dbReference type="ARBA" id="ARBA00023136"/>
    </source>
</evidence>
<organism evidence="7 8">
    <name type="scientific">Desulfolithobacter dissulfuricans</name>
    <dbReference type="NCBI Taxonomy" id="2795293"/>
    <lineage>
        <taxon>Bacteria</taxon>
        <taxon>Pseudomonadati</taxon>
        <taxon>Thermodesulfobacteriota</taxon>
        <taxon>Desulfobulbia</taxon>
        <taxon>Desulfobulbales</taxon>
        <taxon>Desulfobulbaceae</taxon>
        <taxon>Desulfolithobacter</taxon>
    </lineage>
</organism>
<reference evidence="7" key="1">
    <citation type="submission" date="2020-12" db="EMBL/GenBank/DDBJ databases">
        <title>Desulfobium dissulfuricans gen. nov., sp. nov., a novel mesophilic, sulfate-reducing bacterium isolated from a deep-sea hydrothermal vent.</title>
        <authorList>
            <person name="Hashimoto Y."/>
            <person name="Tame A."/>
            <person name="Sawayama S."/>
            <person name="Miyazaki J."/>
            <person name="Takai K."/>
            <person name="Nakagawa S."/>
        </authorList>
    </citation>
    <scope>NUCLEOTIDE SEQUENCE</scope>
    <source>
        <strain evidence="7">GF1</strain>
    </source>
</reference>
<feature type="transmembrane region" description="Helical" evidence="6">
    <location>
        <begin position="29"/>
        <end position="50"/>
    </location>
</feature>
<evidence type="ECO:0000256" key="1">
    <source>
        <dbReference type="ARBA" id="ARBA00004141"/>
    </source>
</evidence>
<evidence type="ECO:0000256" key="6">
    <source>
        <dbReference type="SAM" id="Phobius"/>
    </source>
</evidence>
<evidence type="ECO:0000256" key="4">
    <source>
        <dbReference type="ARBA" id="ARBA00022989"/>
    </source>
</evidence>
<dbReference type="GO" id="GO:0016020">
    <property type="term" value="C:membrane"/>
    <property type="evidence" value="ECO:0007669"/>
    <property type="project" value="UniProtKB-SubCell"/>
</dbReference>
<feature type="transmembrane region" description="Helical" evidence="6">
    <location>
        <begin position="236"/>
        <end position="258"/>
    </location>
</feature>
<feature type="transmembrane region" description="Helical" evidence="6">
    <location>
        <begin position="307"/>
        <end position="337"/>
    </location>
</feature>
<comment type="similarity">
    <text evidence="2">Belongs to the autoinducer-2 exporter (AI-2E) (TC 2.A.86) family.</text>
</comment>
<dbReference type="Pfam" id="PF01594">
    <property type="entry name" value="AI-2E_transport"/>
    <property type="match status" value="1"/>
</dbReference>
<proteinExistence type="inferred from homology"/>
<accession>A0A915U334</accession>
<evidence type="ECO:0000256" key="2">
    <source>
        <dbReference type="ARBA" id="ARBA00009773"/>
    </source>
</evidence>
<keyword evidence="3 6" id="KW-0812">Transmembrane</keyword>
<name>A0A915U334_9BACT</name>
<keyword evidence="5 6" id="KW-0472">Membrane</keyword>
<feature type="transmembrane region" description="Helical" evidence="6">
    <location>
        <begin position="62"/>
        <end position="89"/>
    </location>
</feature>
<dbReference type="PANTHER" id="PTHR21716">
    <property type="entry name" value="TRANSMEMBRANE PROTEIN"/>
    <property type="match status" value="1"/>
</dbReference>
<gene>
    <name evidence="7" type="ORF">GF1_28470</name>
</gene>
<dbReference type="InterPro" id="IPR002549">
    <property type="entry name" value="AI-2E-like"/>
</dbReference>